<gene>
    <name evidence="6" type="ORF">GCM10010151_71800</name>
</gene>
<dbReference type="InterPro" id="IPR023753">
    <property type="entry name" value="FAD/NAD-binding_dom"/>
</dbReference>
<sequence>MNHTVVVVGGGYGGSLVAKELDSEADVTLIDPREAFVNAAASLRALTRPDWAHNAFFPFATLLQRGRVIRDRAVSVDPKGVTLASGERVEADHLVLATGSGYTYPAKPRHASTSVTQQLDDLRETHRELAGSDRVLILGAGPVGLELAGEIKDVWPDKCVVILDRADRLLPGFLPEVRNELHRRLDELGIDVRPGTGLTALPAVEAGRAGRFAVTTDEGERIKADIWFQAFGVEINTGYLADGSLTPLTEQGTVPVTGRLNVQGHEHVYAIGDIAALPDPKMASYAMEHADIVVKNIRARLAGDRPTAVHTPAPERRILLPLGTRGGVGQLPTPDGVAAATAETVHRRKGADLFTARFAARFGGV</sequence>
<proteinExistence type="inferred from homology"/>
<protein>
    <submittedName>
        <fullName evidence="6">NAD(P)/FAD-dependent oxidoreductase</fullName>
    </submittedName>
</protein>
<evidence type="ECO:0000256" key="3">
    <source>
        <dbReference type="ARBA" id="ARBA00022827"/>
    </source>
</evidence>
<evidence type="ECO:0000313" key="7">
    <source>
        <dbReference type="Proteomes" id="UP001501822"/>
    </source>
</evidence>
<reference evidence="6 7" key="1">
    <citation type="journal article" date="2019" name="Int. J. Syst. Evol. Microbiol.">
        <title>The Global Catalogue of Microorganisms (GCM) 10K type strain sequencing project: providing services to taxonomists for standard genome sequencing and annotation.</title>
        <authorList>
            <consortium name="The Broad Institute Genomics Platform"/>
            <consortium name="The Broad Institute Genome Sequencing Center for Infectious Disease"/>
            <person name="Wu L."/>
            <person name="Ma J."/>
        </authorList>
    </citation>
    <scope>NUCLEOTIDE SEQUENCE [LARGE SCALE GENOMIC DNA]</scope>
    <source>
        <strain evidence="6 7">JCM 3146</strain>
    </source>
</reference>
<dbReference type="RefSeq" id="WP_252808699.1">
    <property type="nucleotide sequence ID" value="NZ_BAAABM010000070.1"/>
</dbReference>
<dbReference type="Pfam" id="PF07992">
    <property type="entry name" value="Pyr_redox_2"/>
    <property type="match status" value="1"/>
</dbReference>
<evidence type="ECO:0000256" key="4">
    <source>
        <dbReference type="ARBA" id="ARBA00023002"/>
    </source>
</evidence>
<accession>A0ABN0XSM4</accession>
<comment type="caution">
    <text evidence="6">The sequence shown here is derived from an EMBL/GenBank/DDBJ whole genome shotgun (WGS) entry which is preliminary data.</text>
</comment>
<evidence type="ECO:0000256" key="1">
    <source>
        <dbReference type="ARBA" id="ARBA00006442"/>
    </source>
</evidence>
<dbReference type="PANTHER" id="PTHR43735">
    <property type="entry name" value="APOPTOSIS-INDUCING FACTOR 1"/>
    <property type="match status" value="1"/>
</dbReference>
<organism evidence="6 7">
    <name type="scientific">Actinoallomurus spadix</name>
    <dbReference type="NCBI Taxonomy" id="79912"/>
    <lineage>
        <taxon>Bacteria</taxon>
        <taxon>Bacillati</taxon>
        <taxon>Actinomycetota</taxon>
        <taxon>Actinomycetes</taxon>
        <taxon>Streptosporangiales</taxon>
        <taxon>Thermomonosporaceae</taxon>
        <taxon>Actinoallomurus</taxon>
    </lineage>
</organism>
<evidence type="ECO:0000313" key="6">
    <source>
        <dbReference type="EMBL" id="GAA0371482.1"/>
    </source>
</evidence>
<dbReference type="Proteomes" id="UP001501822">
    <property type="component" value="Unassembled WGS sequence"/>
</dbReference>
<dbReference type="EMBL" id="BAAABM010000070">
    <property type="protein sequence ID" value="GAA0371482.1"/>
    <property type="molecule type" value="Genomic_DNA"/>
</dbReference>
<keyword evidence="4" id="KW-0560">Oxidoreductase</keyword>
<dbReference type="InterPro" id="IPR036188">
    <property type="entry name" value="FAD/NAD-bd_sf"/>
</dbReference>
<dbReference type="PANTHER" id="PTHR43735:SF3">
    <property type="entry name" value="FERROPTOSIS SUPPRESSOR PROTEIN 1"/>
    <property type="match status" value="1"/>
</dbReference>
<evidence type="ECO:0000259" key="5">
    <source>
        <dbReference type="Pfam" id="PF07992"/>
    </source>
</evidence>
<keyword evidence="7" id="KW-1185">Reference proteome</keyword>
<evidence type="ECO:0000256" key="2">
    <source>
        <dbReference type="ARBA" id="ARBA00022630"/>
    </source>
</evidence>
<feature type="domain" description="FAD/NAD(P)-binding" evidence="5">
    <location>
        <begin position="4"/>
        <end position="289"/>
    </location>
</feature>
<keyword evidence="3" id="KW-0274">FAD</keyword>
<dbReference type="Gene3D" id="3.50.50.100">
    <property type="match status" value="1"/>
</dbReference>
<comment type="similarity">
    <text evidence="1">Belongs to the FAD-dependent oxidoreductase family.</text>
</comment>
<dbReference type="PRINTS" id="PR00368">
    <property type="entry name" value="FADPNR"/>
</dbReference>
<dbReference type="SUPFAM" id="SSF51905">
    <property type="entry name" value="FAD/NAD(P)-binding domain"/>
    <property type="match status" value="1"/>
</dbReference>
<name>A0ABN0XSM4_9ACTN</name>
<keyword evidence="2" id="KW-0285">Flavoprotein</keyword>